<proteinExistence type="predicted"/>
<dbReference type="Proteomes" id="UP001195483">
    <property type="component" value="Unassembled WGS sequence"/>
</dbReference>
<name>A0AAE0RZI9_9BIVA</name>
<evidence type="ECO:0000313" key="1">
    <source>
        <dbReference type="EMBL" id="KAK3582537.1"/>
    </source>
</evidence>
<organism evidence="1 2">
    <name type="scientific">Potamilus streckersoni</name>
    <dbReference type="NCBI Taxonomy" id="2493646"/>
    <lineage>
        <taxon>Eukaryota</taxon>
        <taxon>Metazoa</taxon>
        <taxon>Spiralia</taxon>
        <taxon>Lophotrochozoa</taxon>
        <taxon>Mollusca</taxon>
        <taxon>Bivalvia</taxon>
        <taxon>Autobranchia</taxon>
        <taxon>Heteroconchia</taxon>
        <taxon>Palaeoheterodonta</taxon>
        <taxon>Unionida</taxon>
        <taxon>Unionoidea</taxon>
        <taxon>Unionidae</taxon>
        <taxon>Ambleminae</taxon>
        <taxon>Lampsilini</taxon>
        <taxon>Potamilus</taxon>
    </lineage>
</organism>
<evidence type="ECO:0000313" key="2">
    <source>
        <dbReference type="Proteomes" id="UP001195483"/>
    </source>
</evidence>
<dbReference type="EMBL" id="JAEAOA010001427">
    <property type="protein sequence ID" value="KAK3582537.1"/>
    <property type="molecule type" value="Genomic_DNA"/>
</dbReference>
<dbReference type="AlphaFoldDB" id="A0AAE0RZI9"/>
<protein>
    <submittedName>
        <fullName evidence="1">Uncharacterized protein</fullName>
    </submittedName>
</protein>
<keyword evidence="2" id="KW-1185">Reference proteome</keyword>
<accession>A0AAE0RZI9</accession>
<comment type="caution">
    <text evidence="1">The sequence shown here is derived from an EMBL/GenBank/DDBJ whole genome shotgun (WGS) entry which is preliminary data.</text>
</comment>
<reference evidence="1" key="3">
    <citation type="submission" date="2023-05" db="EMBL/GenBank/DDBJ databases">
        <authorList>
            <person name="Smith C.H."/>
        </authorList>
    </citation>
    <scope>NUCLEOTIDE SEQUENCE</scope>
    <source>
        <strain evidence="1">CHS0354</strain>
        <tissue evidence="1">Mantle</tissue>
    </source>
</reference>
<sequence>MAKRKVNASFAHTKQDELAPVASYIVDTMGKNANVFPNVPVPLTQVVAERDAFRDVVETMDVLEYKFAVAAVGASAEVEWLIVGCTLFAN</sequence>
<reference evidence="1" key="2">
    <citation type="journal article" date="2021" name="Genome Biol. Evol.">
        <title>Developing a high-quality reference genome for a parasitic bivalve with doubly uniparental inheritance (Bivalvia: Unionida).</title>
        <authorList>
            <person name="Smith C.H."/>
        </authorList>
    </citation>
    <scope>NUCLEOTIDE SEQUENCE</scope>
    <source>
        <strain evidence="1">CHS0354</strain>
        <tissue evidence="1">Mantle</tissue>
    </source>
</reference>
<gene>
    <name evidence="1" type="ORF">CHS0354_024087</name>
</gene>
<reference evidence="1" key="1">
    <citation type="journal article" date="2021" name="Genome Biol. Evol.">
        <title>A High-Quality Reference Genome for a Parasitic Bivalve with Doubly Uniparental Inheritance (Bivalvia: Unionida).</title>
        <authorList>
            <person name="Smith C.H."/>
        </authorList>
    </citation>
    <scope>NUCLEOTIDE SEQUENCE</scope>
    <source>
        <strain evidence="1">CHS0354</strain>
    </source>
</reference>